<dbReference type="GO" id="GO:0003700">
    <property type="term" value="F:DNA-binding transcription factor activity"/>
    <property type="evidence" value="ECO:0007669"/>
    <property type="project" value="TreeGrafter"/>
</dbReference>
<sequence>MAAPQTPTTSRPRSAEATKQAILDAARTRFTTEGYRRATVRAVAADAGIDPAMVMRYFGSKQQLFAAAADLDLRLPELSRVARSRRGHQLVTHFVARWEDPDDDTLLMLLRAAIDDEQMAETMHRMFAEQLVATIVSVLPDERMDEAPRRAGLIATQMLGLALCRDILRLPPVVALSPAAAVASIAPTVQRYLTAPLPDAD</sequence>
<dbReference type="Pfam" id="PF00440">
    <property type="entry name" value="TetR_N"/>
    <property type="match status" value="1"/>
</dbReference>
<keyword evidence="5" id="KW-1185">Reference proteome</keyword>
<proteinExistence type="predicted"/>
<organism evidence="4 5">
    <name type="scientific">Mumia flava</name>
    <dbReference type="NCBI Taxonomy" id="1348852"/>
    <lineage>
        <taxon>Bacteria</taxon>
        <taxon>Bacillati</taxon>
        <taxon>Actinomycetota</taxon>
        <taxon>Actinomycetes</taxon>
        <taxon>Propionibacteriales</taxon>
        <taxon>Nocardioidaceae</taxon>
        <taxon>Mumia</taxon>
    </lineage>
</organism>
<evidence type="ECO:0000313" key="4">
    <source>
        <dbReference type="EMBL" id="PJJ57175.1"/>
    </source>
</evidence>
<dbReference type="Pfam" id="PF17920">
    <property type="entry name" value="TetR_C_16"/>
    <property type="match status" value="1"/>
</dbReference>
<dbReference type="InterPro" id="IPR009057">
    <property type="entry name" value="Homeodomain-like_sf"/>
</dbReference>
<dbReference type="AlphaFoldDB" id="A0A0B2BK20"/>
<dbReference type="SUPFAM" id="SSF46689">
    <property type="entry name" value="Homeodomain-like"/>
    <property type="match status" value="1"/>
</dbReference>
<dbReference type="PRINTS" id="PR00455">
    <property type="entry name" value="HTHTETR"/>
</dbReference>
<protein>
    <submittedName>
        <fullName evidence="4">AcrR family transcriptional regulator</fullName>
    </submittedName>
</protein>
<dbReference type="Gene3D" id="1.10.10.60">
    <property type="entry name" value="Homeodomain-like"/>
    <property type="match status" value="1"/>
</dbReference>
<feature type="DNA-binding region" description="H-T-H motif" evidence="2">
    <location>
        <begin position="39"/>
        <end position="58"/>
    </location>
</feature>
<dbReference type="PANTHER" id="PTHR30055:SF235">
    <property type="entry name" value="TRANSCRIPTIONAL REGULATORY PROTEIN"/>
    <property type="match status" value="1"/>
</dbReference>
<dbReference type="SUPFAM" id="SSF48498">
    <property type="entry name" value="Tetracyclin repressor-like, C-terminal domain"/>
    <property type="match status" value="1"/>
</dbReference>
<dbReference type="PANTHER" id="PTHR30055">
    <property type="entry name" value="HTH-TYPE TRANSCRIPTIONAL REGULATOR RUTR"/>
    <property type="match status" value="1"/>
</dbReference>
<dbReference type="InterPro" id="IPR001647">
    <property type="entry name" value="HTH_TetR"/>
</dbReference>
<accession>A0A0B2BK20</accession>
<dbReference type="InterPro" id="IPR050109">
    <property type="entry name" value="HTH-type_TetR-like_transc_reg"/>
</dbReference>
<keyword evidence="1 2" id="KW-0238">DNA-binding</keyword>
<evidence type="ECO:0000259" key="3">
    <source>
        <dbReference type="PROSITE" id="PS50977"/>
    </source>
</evidence>
<gene>
    <name evidence="4" type="ORF">CLV56_1398</name>
</gene>
<dbReference type="OrthoDB" id="3210235at2"/>
<dbReference type="InterPro" id="IPR036271">
    <property type="entry name" value="Tet_transcr_reg_TetR-rel_C_sf"/>
</dbReference>
<evidence type="ECO:0000256" key="2">
    <source>
        <dbReference type="PROSITE-ProRule" id="PRU00335"/>
    </source>
</evidence>
<comment type="caution">
    <text evidence="4">The sequence shown here is derived from an EMBL/GenBank/DDBJ whole genome shotgun (WGS) entry which is preliminary data.</text>
</comment>
<dbReference type="InterPro" id="IPR041678">
    <property type="entry name" value="TetR_C_16"/>
</dbReference>
<evidence type="ECO:0000313" key="5">
    <source>
        <dbReference type="Proteomes" id="UP000230842"/>
    </source>
</evidence>
<reference evidence="4 5" key="1">
    <citation type="submission" date="2017-11" db="EMBL/GenBank/DDBJ databases">
        <title>Genomic Encyclopedia of Archaeal and Bacterial Type Strains, Phase II (KMG-II): From Individual Species to Whole Genera.</title>
        <authorList>
            <person name="Goeker M."/>
        </authorList>
    </citation>
    <scope>NUCLEOTIDE SEQUENCE [LARGE SCALE GENOMIC DNA]</scope>
    <source>
        <strain evidence="4 5">DSM 27763</strain>
    </source>
</reference>
<dbReference type="GO" id="GO:0000976">
    <property type="term" value="F:transcription cis-regulatory region binding"/>
    <property type="evidence" value="ECO:0007669"/>
    <property type="project" value="TreeGrafter"/>
</dbReference>
<dbReference type="Proteomes" id="UP000230842">
    <property type="component" value="Unassembled WGS sequence"/>
</dbReference>
<dbReference type="PROSITE" id="PS50977">
    <property type="entry name" value="HTH_TETR_2"/>
    <property type="match status" value="1"/>
</dbReference>
<feature type="domain" description="HTH tetR-type" evidence="3">
    <location>
        <begin position="16"/>
        <end position="76"/>
    </location>
</feature>
<evidence type="ECO:0000256" key="1">
    <source>
        <dbReference type="ARBA" id="ARBA00023125"/>
    </source>
</evidence>
<name>A0A0B2BK20_9ACTN</name>
<dbReference type="Gene3D" id="1.10.357.10">
    <property type="entry name" value="Tetracycline Repressor, domain 2"/>
    <property type="match status" value="1"/>
</dbReference>
<dbReference type="EMBL" id="PGEZ01000001">
    <property type="protein sequence ID" value="PJJ57175.1"/>
    <property type="molecule type" value="Genomic_DNA"/>
</dbReference>
<dbReference type="RefSeq" id="WP_039350286.1">
    <property type="nucleotide sequence ID" value="NZ_PGEZ01000001.1"/>
</dbReference>